<comment type="caution">
    <text evidence="7">The sequence shown here is derived from an EMBL/GenBank/DDBJ whole genome shotgun (WGS) entry which is preliminary data.</text>
</comment>
<evidence type="ECO:0000313" key="8">
    <source>
        <dbReference type="Proteomes" id="UP000669179"/>
    </source>
</evidence>
<evidence type="ECO:0000256" key="1">
    <source>
        <dbReference type="ARBA" id="ARBA00004651"/>
    </source>
</evidence>
<dbReference type="AlphaFoldDB" id="A0A939P7T7"/>
<keyword evidence="4 5" id="KW-0472">Membrane</keyword>
<dbReference type="SUPFAM" id="SSF103473">
    <property type="entry name" value="MFS general substrate transporter"/>
    <property type="match status" value="1"/>
</dbReference>
<dbReference type="GO" id="GO:0005886">
    <property type="term" value="C:plasma membrane"/>
    <property type="evidence" value="ECO:0007669"/>
    <property type="project" value="UniProtKB-SubCell"/>
</dbReference>
<feature type="transmembrane region" description="Helical" evidence="5">
    <location>
        <begin position="449"/>
        <end position="469"/>
    </location>
</feature>
<feature type="transmembrane region" description="Helical" evidence="5">
    <location>
        <begin position="61"/>
        <end position="81"/>
    </location>
</feature>
<comment type="subcellular location">
    <subcellularLocation>
        <location evidence="1">Cell membrane</location>
        <topology evidence="1">Multi-pass membrane protein</topology>
    </subcellularLocation>
</comment>
<sequence length="475" mass="49010">MTQTTNAVLDPIPRERQRHRPRPAGLILALLLVGQFMAILDVSIVNVALPTMRADLHASGAGLQLVVAGYTIAYAVLLVTGARLGGLLGHRRMFLTGLAIFTVTSLACGAAPSTGSLIAFRFAQGIGAALMTPQVMSLIQLSFTGQARVRALGLFSAVISGGIVVGQAAGGILVSGDVLGGGWRMVFLVNVPIGVLLLIAAPRLLPRDDHRTTGGLDPLGLITLTPAVLLFVLPLILGHELGWPLWGWFSLAASAVLFAAFVLVERHVAASGGRPLVAVRVLRTPGLGWGLLALMLGPTTWAAFLFTTTLHLQGDLGYSPLKSGLAFIPCVAAFALVGLNWRRLPARLHGPMMPAGFLLAAAGYLVLGPLASGGVVYEVLTAVIGLGLGVTTAVMTIALAGVAAEDAPDASGMLLTVMQLGQVIGIATIGSLFLSLAESSHSTRHAEYGTGWALTGAAVVAAACAFILARRPHSA</sequence>
<dbReference type="Proteomes" id="UP000669179">
    <property type="component" value="Unassembled WGS sequence"/>
</dbReference>
<feature type="transmembrane region" description="Helical" evidence="5">
    <location>
        <begin position="243"/>
        <end position="264"/>
    </location>
</feature>
<dbReference type="InterPro" id="IPR020846">
    <property type="entry name" value="MFS_dom"/>
</dbReference>
<dbReference type="PANTHER" id="PTHR42718:SF39">
    <property type="entry name" value="ACTINORHODIN TRANSPORTER-RELATED"/>
    <property type="match status" value="1"/>
</dbReference>
<evidence type="ECO:0000259" key="6">
    <source>
        <dbReference type="PROSITE" id="PS50850"/>
    </source>
</evidence>
<feature type="transmembrane region" description="Helical" evidence="5">
    <location>
        <begin position="93"/>
        <end position="112"/>
    </location>
</feature>
<dbReference type="EMBL" id="JAGEOJ010000004">
    <property type="protein sequence ID" value="MBO2447447.1"/>
    <property type="molecule type" value="Genomic_DNA"/>
</dbReference>
<accession>A0A939P7T7</accession>
<dbReference type="PANTHER" id="PTHR42718">
    <property type="entry name" value="MAJOR FACILITATOR SUPERFAMILY MULTIDRUG TRANSPORTER MFSC"/>
    <property type="match status" value="1"/>
</dbReference>
<dbReference type="Gene3D" id="1.20.1250.20">
    <property type="entry name" value="MFS general substrate transporter like domains"/>
    <property type="match status" value="1"/>
</dbReference>
<evidence type="ECO:0000313" key="7">
    <source>
        <dbReference type="EMBL" id="MBO2447447.1"/>
    </source>
</evidence>
<evidence type="ECO:0000256" key="2">
    <source>
        <dbReference type="ARBA" id="ARBA00022692"/>
    </source>
</evidence>
<evidence type="ECO:0000256" key="3">
    <source>
        <dbReference type="ARBA" id="ARBA00022989"/>
    </source>
</evidence>
<protein>
    <submittedName>
        <fullName evidence="7">MFS transporter</fullName>
    </submittedName>
</protein>
<evidence type="ECO:0000256" key="5">
    <source>
        <dbReference type="SAM" id="Phobius"/>
    </source>
</evidence>
<gene>
    <name evidence="7" type="ORF">J4573_10145</name>
</gene>
<dbReference type="GO" id="GO:0022857">
    <property type="term" value="F:transmembrane transporter activity"/>
    <property type="evidence" value="ECO:0007669"/>
    <property type="project" value="InterPro"/>
</dbReference>
<organism evidence="7 8">
    <name type="scientific">Actinomadura barringtoniae</name>
    <dbReference type="NCBI Taxonomy" id="1427535"/>
    <lineage>
        <taxon>Bacteria</taxon>
        <taxon>Bacillati</taxon>
        <taxon>Actinomycetota</taxon>
        <taxon>Actinomycetes</taxon>
        <taxon>Streptosporangiales</taxon>
        <taxon>Thermomonosporaceae</taxon>
        <taxon>Actinomadura</taxon>
    </lineage>
</organism>
<dbReference type="Pfam" id="PF07690">
    <property type="entry name" value="MFS_1"/>
    <property type="match status" value="2"/>
</dbReference>
<proteinExistence type="predicted"/>
<feature type="transmembrane region" description="Helical" evidence="5">
    <location>
        <begin position="324"/>
        <end position="341"/>
    </location>
</feature>
<name>A0A939P7T7_9ACTN</name>
<keyword evidence="2 5" id="KW-0812">Transmembrane</keyword>
<feature type="transmembrane region" description="Helical" evidence="5">
    <location>
        <begin position="379"/>
        <end position="402"/>
    </location>
</feature>
<feature type="transmembrane region" description="Helical" evidence="5">
    <location>
        <begin position="185"/>
        <end position="206"/>
    </location>
</feature>
<feature type="domain" description="Major facilitator superfamily (MFS) profile" evidence="6">
    <location>
        <begin position="27"/>
        <end position="473"/>
    </location>
</feature>
<feature type="transmembrane region" description="Helical" evidence="5">
    <location>
        <begin position="348"/>
        <end position="367"/>
    </location>
</feature>
<feature type="transmembrane region" description="Helical" evidence="5">
    <location>
        <begin position="414"/>
        <end position="437"/>
    </location>
</feature>
<keyword evidence="3 5" id="KW-1133">Transmembrane helix</keyword>
<dbReference type="CDD" id="cd17321">
    <property type="entry name" value="MFS_MMR_MDR_like"/>
    <property type="match status" value="1"/>
</dbReference>
<feature type="transmembrane region" description="Helical" evidence="5">
    <location>
        <begin position="151"/>
        <end position="173"/>
    </location>
</feature>
<feature type="transmembrane region" description="Helical" evidence="5">
    <location>
        <begin position="118"/>
        <end position="139"/>
    </location>
</feature>
<dbReference type="Gene3D" id="1.20.1720.10">
    <property type="entry name" value="Multidrug resistance protein D"/>
    <property type="match status" value="1"/>
</dbReference>
<feature type="transmembrane region" description="Helical" evidence="5">
    <location>
        <begin position="218"/>
        <end position="237"/>
    </location>
</feature>
<dbReference type="InterPro" id="IPR036259">
    <property type="entry name" value="MFS_trans_sf"/>
</dbReference>
<evidence type="ECO:0000256" key="4">
    <source>
        <dbReference type="ARBA" id="ARBA00023136"/>
    </source>
</evidence>
<dbReference type="PROSITE" id="PS50850">
    <property type="entry name" value="MFS"/>
    <property type="match status" value="1"/>
</dbReference>
<reference evidence="7" key="1">
    <citation type="submission" date="2021-03" db="EMBL/GenBank/DDBJ databases">
        <authorList>
            <person name="Kanchanasin P."/>
            <person name="Saeng-In P."/>
            <person name="Phongsopitanun W."/>
            <person name="Yuki M."/>
            <person name="Kudo T."/>
            <person name="Ohkuma M."/>
            <person name="Tanasupawat S."/>
        </authorList>
    </citation>
    <scope>NUCLEOTIDE SEQUENCE</scope>
    <source>
        <strain evidence="7">GKU 128</strain>
    </source>
</reference>
<dbReference type="RefSeq" id="WP_208255100.1">
    <property type="nucleotide sequence ID" value="NZ_JAGEOJ010000004.1"/>
</dbReference>
<feature type="transmembrane region" description="Helical" evidence="5">
    <location>
        <begin position="24"/>
        <end position="49"/>
    </location>
</feature>
<dbReference type="PRINTS" id="PR01036">
    <property type="entry name" value="TCRTETB"/>
</dbReference>
<keyword evidence="8" id="KW-1185">Reference proteome</keyword>
<dbReference type="InterPro" id="IPR011701">
    <property type="entry name" value="MFS"/>
</dbReference>
<feature type="transmembrane region" description="Helical" evidence="5">
    <location>
        <begin position="285"/>
        <end position="304"/>
    </location>
</feature>